<organism evidence="3 4">
    <name type="scientific">Gluconacetobacter tumulisoli</name>
    <dbReference type="NCBI Taxonomy" id="1286189"/>
    <lineage>
        <taxon>Bacteria</taxon>
        <taxon>Pseudomonadati</taxon>
        <taxon>Pseudomonadota</taxon>
        <taxon>Alphaproteobacteria</taxon>
        <taxon>Acetobacterales</taxon>
        <taxon>Acetobacteraceae</taxon>
        <taxon>Gluconacetobacter</taxon>
    </lineage>
</organism>
<protein>
    <recommendedName>
        <fullName evidence="2">UPF0102 protein HLH28_08735</fullName>
    </recommendedName>
</protein>
<dbReference type="SUPFAM" id="SSF52980">
    <property type="entry name" value="Restriction endonuclease-like"/>
    <property type="match status" value="1"/>
</dbReference>
<dbReference type="Gene3D" id="3.40.1350.10">
    <property type="match status" value="1"/>
</dbReference>
<keyword evidence="4" id="KW-1185">Reference proteome</keyword>
<name>A0A7W4K778_9PROT</name>
<comment type="similarity">
    <text evidence="1 2">Belongs to the UPF0102 family.</text>
</comment>
<evidence type="ECO:0000313" key="3">
    <source>
        <dbReference type="EMBL" id="MBB2201657.1"/>
    </source>
</evidence>
<reference evidence="3 4" key="1">
    <citation type="submission" date="2020-04" db="EMBL/GenBank/DDBJ databases">
        <title>Description of novel Gluconacetobacter.</title>
        <authorList>
            <person name="Sombolestani A."/>
        </authorList>
    </citation>
    <scope>NUCLEOTIDE SEQUENCE [LARGE SCALE GENOMIC DNA]</scope>
    <source>
        <strain evidence="3 4">LMG 27802</strain>
    </source>
</reference>
<dbReference type="Pfam" id="PF02021">
    <property type="entry name" value="UPF0102"/>
    <property type="match status" value="1"/>
</dbReference>
<accession>A0A7W4K778</accession>
<comment type="caution">
    <text evidence="3">The sequence shown here is derived from an EMBL/GenBank/DDBJ whole genome shotgun (WGS) entry which is preliminary data.</text>
</comment>
<dbReference type="GO" id="GO:0003676">
    <property type="term" value="F:nucleic acid binding"/>
    <property type="evidence" value="ECO:0007669"/>
    <property type="project" value="InterPro"/>
</dbReference>
<evidence type="ECO:0000256" key="1">
    <source>
        <dbReference type="ARBA" id="ARBA00006738"/>
    </source>
</evidence>
<dbReference type="InterPro" id="IPR011335">
    <property type="entry name" value="Restrct_endonuc-II-like"/>
</dbReference>
<dbReference type="AlphaFoldDB" id="A0A7W4K778"/>
<dbReference type="InterPro" id="IPR011856">
    <property type="entry name" value="tRNA_endonuc-like_dom_sf"/>
</dbReference>
<dbReference type="Proteomes" id="UP000578030">
    <property type="component" value="Unassembled WGS sequence"/>
</dbReference>
<dbReference type="RefSeq" id="WP_182957771.1">
    <property type="nucleotide sequence ID" value="NZ_JABEQM010000006.1"/>
</dbReference>
<dbReference type="InterPro" id="IPR003509">
    <property type="entry name" value="UPF0102_YraN-like"/>
</dbReference>
<evidence type="ECO:0000256" key="2">
    <source>
        <dbReference type="HAMAP-Rule" id="MF_00048"/>
    </source>
</evidence>
<proteinExistence type="inferred from homology"/>
<dbReference type="PANTHER" id="PTHR34039:SF1">
    <property type="entry name" value="UPF0102 PROTEIN YRAN"/>
    <property type="match status" value="1"/>
</dbReference>
<evidence type="ECO:0000313" key="4">
    <source>
        <dbReference type="Proteomes" id="UP000578030"/>
    </source>
</evidence>
<dbReference type="EMBL" id="JABEQM010000006">
    <property type="protein sequence ID" value="MBB2201657.1"/>
    <property type="molecule type" value="Genomic_DNA"/>
</dbReference>
<gene>
    <name evidence="3" type="ORF">HLH28_08735</name>
</gene>
<dbReference type="PANTHER" id="PTHR34039">
    <property type="entry name" value="UPF0102 PROTEIN YRAN"/>
    <property type="match status" value="1"/>
</dbReference>
<sequence>MVNSRRTDGQETAGPTARRIAGAAAYRRGRRAEQVAMERLAGEGWTILKHRARTPWGEIDLVAVRGGMMIFVEVKCRPTFSLAASSLGARQIRRLIDAASMLCAENPGWIYDEMRFDVMVVTADDTVHQIADAFRLE</sequence>
<dbReference type="HAMAP" id="MF_00048">
    <property type="entry name" value="UPF0102"/>
    <property type="match status" value="1"/>
</dbReference>